<dbReference type="PROSITE" id="PS51186">
    <property type="entry name" value="GNAT"/>
    <property type="match status" value="1"/>
</dbReference>
<dbReference type="Gene3D" id="3.40.630.30">
    <property type="match status" value="1"/>
</dbReference>
<dbReference type="CDD" id="cd04301">
    <property type="entry name" value="NAT_SF"/>
    <property type="match status" value="1"/>
</dbReference>
<comment type="caution">
    <text evidence="2">The sequence shown here is derived from an EMBL/GenBank/DDBJ whole genome shotgun (WGS) entry which is preliminary data.</text>
</comment>
<dbReference type="RefSeq" id="WP_284101756.1">
    <property type="nucleotide sequence ID" value="NZ_JARRAF010000019.1"/>
</dbReference>
<name>A0ABT7DZF2_9NEIS</name>
<dbReference type="InterPro" id="IPR016181">
    <property type="entry name" value="Acyl_CoA_acyltransferase"/>
</dbReference>
<proteinExistence type="predicted"/>
<keyword evidence="2" id="KW-0012">Acyltransferase</keyword>
<dbReference type="Proteomes" id="UP001172778">
    <property type="component" value="Unassembled WGS sequence"/>
</dbReference>
<feature type="domain" description="N-acetyltransferase" evidence="1">
    <location>
        <begin position="5"/>
        <end position="168"/>
    </location>
</feature>
<reference evidence="2" key="1">
    <citation type="submission" date="2023-03" db="EMBL/GenBank/DDBJ databases">
        <title>Chitinimonas shenzhenensis gen. nov., sp. nov., a novel member of family Burkholderiaceae isolated from activated sludge collected in Shen Zhen, China.</title>
        <authorList>
            <person name="Wang X."/>
        </authorList>
    </citation>
    <scope>NUCLEOTIDE SEQUENCE</scope>
    <source>
        <strain evidence="2">DQS-5</strain>
    </source>
</reference>
<dbReference type="InterPro" id="IPR000182">
    <property type="entry name" value="GNAT_dom"/>
</dbReference>
<protein>
    <submittedName>
        <fullName evidence="2">GNAT family N-acetyltransferase</fullName>
        <ecNumber evidence="2">2.3.1.-</ecNumber>
    </submittedName>
</protein>
<dbReference type="EC" id="2.3.1.-" evidence="2"/>
<dbReference type="GO" id="GO:0016746">
    <property type="term" value="F:acyltransferase activity"/>
    <property type="evidence" value="ECO:0007669"/>
    <property type="project" value="UniProtKB-KW"/>
</dbReference>
<keyword evidence="2" id="KW-0808">Transferase</keyword>
<accession>A0ABT7DZF2</accession>
<sequence>MTMNFELREASWSDRIVVDRMLELYLYDYSEFDHFDLDEHGCYRFDDIDYYWLEPQREVLVVKVDGKWAGFALTSDDVLQEGCERSMDNFFILRKYRRNGLGRQVAEAVFARTPARWELCVHQANTPASAFWRKVIAGVTRDEFQEVLFDNAQWQGPVFTFDNRKPSHS</sequence>
<evidence type="ECO:0000313" key="3">
    <source>
        <dbReference type="Proteomes" id="UP001172778"/>
    </source>
</evidence>
<dbReference type="Pfam" id="PF00583">
    <property type="entry name" value="Acetyltransf_1"/>
    <property type="match status" value="1"/>
</dbReference>
<organism evidence="2 3">
    <name type="scientific">Parachitinimonas caeni</name>
    <dbReference type="NCBI Taxonomy" id="3031301"/>
    <lineage>
        <taxon>Bacteria</taxon>
        <taxon>Pseudomonadati</taxon>
        <taxon>Pseudomonadota</taxon>
        <taxon>Betaproteobacteria</taxon>
        <taxon>Neisseriales</taxon>
        <taxon>Chitinibacteraceae</taxon>
        <taxon>Parachitinimonas</taxon>
    </lineage>
</organism>
<gene>
    <name evidence="2" type="ORF">PZA18_15425</name>
</gene>
<evidence type="ECO:0000313" key="2">
    <source>
        <dbReference type="EMBL" id="MDK2125445.1"/>
    </source>
</evidence>
<evidence type="ECO:0000259" key="1">
    <source>
        <dbReference type="PROSITE" id="PS51186"/>
    </source>
</evidence>
<dbReference type="EMBL" id="JARRAF010000019">
    <property type="protein sequence ID" value="MDK2125445.1"/>
    <property type="molecule type" value="Genomic_DNA"/>
</dbReference>
<keyword evidence="3" id="KW-1185">Reference proteome</keyword>
<dbReference type="SUPFAM" id="SSF55729">
    <property type="entry name" value="Acyl-CoA N-acyltransferases (Nat)"/>
    <property type="match status" value="1"/>
</dbReference>